<keyword evidence="3" id="KW-1185">Reference proteome</keyword>
<protein>
    <submittedName>
        <fullName evidence="2">Uncharacterized protein</fullName>
    </submittedName>
</protein>
<sequence length="138" mass="14935">MKSVRGAGPDRACLLPGRPGWIRDVVYLDDQVLDHLASVAAANVWRDDDRYLLPVDTYQIAAMTITALAGAVPENGRAGQVVLHTLPAWKLEVMRGMVFAAAMCHLFSMVGFVLVLVRTVVPLKSGGVLVVKRGVVVR</sequence>
<accession>A0ABP5RX30</accession>
<keyword evidence="1" id="KW-1133">Transmembrane helix</keyword>
<evidence type="ECO:0000313" key="3">
    <source>
        <dbReference type="Proteomes" id="UP001500305"/>
    </source>
</evidence>
<organism evidence="2 3">
    <name type="scientific">Kitasatospora cystarginea</name>
    <dbReference type="NCBI Taxonomy" id="58350"/>
    <lineage>
        <taxon>Bacteria</taxon>
        <taxon>Bacillati</taxon>
        <taxon>Actinomycetota</taxon>
        <taxon>Actinomycetes</taxon>
        <taxon>Kitasatosporales</taxon>
        <taxon>Streptomycetaceae</taxon>
        <taxon>Kitasatospora</taxon>
    </lineage>
</organism>
<dbReference type="Proteomes" id="UP001500305">
    <property type="component" value="Unassembled WGS sequence"/>
</dbReference>
<name>A0ABP5RX30_9ACTN</name>
<comment type="caution">
    <text evidence="2">The sequence shown here is derived from an EMBL/GenBank/DDBJ whole genome shotgun (WGS) entry which is preliminary data.</text>
</comment>
<keyword evidence="1" id="KW-0812">Transmembrane</keyword>
<proteinExistence type="predicted"/>
<feature type="transmembrane region" description="Helical" evidence="1">
    <location>
        <begin position="97"/>
        <end position="117"/>
    </location>
</feature>
<reference evidence="3" key="1">
    <citation type="journal article" date="2019" name="Int. J. Syst. Evol. Microbiol.">
        <title>The Global Catalogue of Microorganisms (GCM) 10K type strain sequencing project: providing services to taxonomists for standard genome sequencing and annotation.</title>
        <authorList>
            <consortium name="The Broad Institute Genomics Platform"/>
            <consortium name="The Broad Institute Genome Sequencing Center for Infectious Disease"/>
            <person name="Wu L."/>
            <person name="Ma J."/>
        </authorList>
    </citation>
    <scope>NUCLEOTIDE SEQUENCE [LARGE SCALE GENOMIC DNA]</scope>
    <source>
        <strain evidence="3">JCM 7356</strain>
    </source>
</reference>
<dbReference type="EMBL" id="BAAATR010000055">
    <property type="protein sequence ID" value="GAA2276657.1"/>
    <property type="molecule type" value="Genomic_DNA"/>
</dbReference>
<evidence type="ECO:0000313" key="2">
    <source>
        <dbReference type="EMBL" id="GAA2276657.1"/>
    </source>
</evidence>
<evidence type="ECO:0000256" key="1">
    <source>
        <dbReference type="SAM" id="Phobius"/>
    </source>
</evidence>
<gene>
    <name evidence="2" type="ORF">GCM10010430_73200</name>
</gene>
<keyword evidence="1" id="KW-0472">Membrane</keyword>
<dbReference type="RefSeq" id="WP_344640891.1">
    <property type="nucleotide sequence ID" value="NZ_BAAATR010000055.1"/>
</dbReference>